<dbReference type="Proteomes" id="UP001362999">
    <property type="component" value="Unassembled WGS sequence"/>
</dbReference>
<keyword evidence="2" id="KW-1185">Reference proteome</keyword>
<comment type="caution">
    <text evidence="1">The sequence shown here is derived from an EMBL/GenBank/DDBJ whole genome shotgun (WGS) entry which is preliminary data.</text>
</comment>
<evidence type="ECO:0000313" key="1">
    <source>
        <dbReference type="EMBL" id="KAK7023153.1"/>
    </source>
</evidence>
<organism evidence="1 2">
    <name type="scientific">Favolaschia claudopus</name>
    <dbReference type="NCBI Taxonomy" id="2862362"/>
    <lineage>
        <taxon>Eukaryota</taxon>
        <taxon>Fungi</taxon>
        <taxon>Dikarya</taxon>
        <taxon>Basidiomycota</taxon>
        <taxon>Agaricomycotina</taxon>
        <taxon>Agaricomycetes</taxon>
        <taxon>Agaricomycetidae</taxon>
        <taxon>Agaricales</taxon>
        <taxon>Marasmiineae</taxon>
        <taxon>Mycenaceae</taxon>
        <taxon>Favolaschia</taxon>
    </lineage>
</organism>
<name>A0AAW0BD62_9AGAR</name>
<gene>
    <name evidence="1" type="ORF">R3P38DRAFT_1098463</name>
</gene>
<protein>
    <submittedName>
        <fullName evidence="1">Uncharacterized protein</fullName>
    </submittedName>
</protein>
<accession>A0AAW0BD62</accession>
<evidence type="ECO:0000313" key="2">
    <source>
        <dbReference type="Proteomes" id="UP001362999"/>
    </source>
</evidence>
<sequence length="138" mass="14953">MSESNSASSCLTSILASSIPSSTTYQIPLLLVTALLAAMFGRCLPSCLMESLDGELQQATLLYNQAVGDYLLEVSDSELSADLLAAPVTLENSSAHRSSHAWNYSTNLWAAQRSLIRDLDLPLQNQGFEEQDTAARRV</sequence>
<proteinExistence type="predicted"/>
<dbReference type="AlphaFoldDB" id="A0AAW0BD62"/>
<reference evidence="1 2" key="1">
    <citation type="journal article" date="2024" name="J Genomics">
        <title>Draft genome sequencing and assembly of Favolaschia claudopus CIRM-BRFM 2984 isolated from oak limbs.</title>
        <authorList>
            <person name="Navarro D."/>
            <person name="Drula E."/>
            <person name="Chaduli D."/>
            <person name="Cazenave R."/>
            <person name="Ahrendt S."/>
            <person name="Wang J."/>
            <person name="Lipzen A."/>
            <person name="Daum C."/>
            <person name="Barry K."/>
            <person name="Grigoriev I.V."/>
            <person name="Favel A."/>
            <person name="Rosso M.N."/>
            <person name="Martin F."/>
        </authorList>
    </citation>
    <scope>NUCLEOTIDE SEQUENCE [LARGE SCALE GENOMIC DNA]</scope>
    <source>
        <strain evidence="1 2">CIRM-BRFM 2984</strain>
    </source>
</reference>
<dbReference type="EMBL" id="JAWWNJ010000036">
    <property type="protein sequence ID" value="KAK7023153.1"/>
    <property type="molecule type" value="Genomic_DNA"/>
</dbReference>